<feature type="region of interest" description="Disordered" evidence="1">
    <location>
        <begin position="1"/>
        <end position="34"/>
    </location>
</feature>
<evidence type="ECO:0000313" key="2">
    <source>
        <dbReference type="EMBL" id="GHI71347.1"/>
    </source>
</evidence>
<dbReference type="Proteomes" id="UP000613974">
    <property type="component" value="Unassembled WGS sequence"/>
</dbReference>
<protein>
    <submittedName>
        <fullName evidence="2">Uncharacterized protein</fullName>
    </submittedName>
</protein>
<evidence type="ECO:0000313" key="3">
    <source>
        <dbReference type="Proteomes" id="UP000613974"/>
    </source>
</evidence>
<name>A0ABQ3STH6_9ACTN</name>
<dbReference type="EMBL" id="BNEC01000005">
    <property type="protein sequence ID" value="GHI71347.1"/>
    <property type="molecule type" value="Genomic_DNA"/>
</dbReference>
<accession>A0ABQ3STH6</accession>
<proteinExistence type="predicted"/>
<comment type="caution">
    <text evidence="2">The sequence shown here is derived from an EMBL/GenBank/DDBJ whole genome shotgun (WGS) entry which is preliminary data.</text>
</comment>
<sequence>MQALEVLGLVDGPLGRRRSAGGHPGDRQRRPLGLGRRLGRFHDPVDHAEHFSAGHDIGTPGRGAHLPFERRAGLWWDHTGRPGAEARFARESEV</sequence>
<organism evidence="2 3">
    <name type="scientific">Streptomyces nojiriensis</name>
    <dbReference type="NCBI Taxonomy" id="66374"/>
    <lineage>
        <taxon>Bacteria</taxon>
        <taxon>Bacillati</taxon>
        <taxon>Actinomycetota</taxon>
        <taxon>Actinomycetes</taxon>
        <taxon>Kitasatosporales</taxon>
        <taxon>Streptomycetaceae</taxon>
        <taxon>Streptomyces</taxon>
    </lineage>
</organism>
<gene>
    <name evidence="2" type="ORF">Snoj_52650</name>
</gene>
<reference evidence="3" key="1">
    <citation type="submission" date="2023-07" db="EMBL/GenBank/DDBJ databases">
        <title>Whole genome shotgun sequence of Streptomyces nojiriensis NBRC 13794.</title>
        <authorList>
            <person name="Komaki H."/>
            <person name="Tamura T."/>
        </authorList>
    </citation>
    <scope>NUCLEOTIDE SEQUENCE [LARGE SCALE GENOMIC DNA]</scope>
    <source>
        <strain evidence="3">NBRC 13794</strain>
    </source>
</reference>
<keyword evidence="3" id="KW-1185">Reference proteome</keyword>
<evidence type="ECO:0000256" key="1">
    <source>
        <dbReference type="SAM" id="MobiDB-lite"/>
    </source>
</evidence>